<evidence type="ECO:0000256" key="1">
    <source>
        <dbReference type="SAM" id="Phobius"/>
    </source>
</evidence>
<gene>
    <name evidence="2" type="ORF">CN307_06460</name>
</gene>
<comment type="caution">
    <text evidence="2">The sequence shown here is derived from an EMBL/GenBank/DDBJ whole genome shotgun (WGS) entry which is preliminary data.</text>
</comment>
<dbReference type="EMBL" id="NTRR01000008">
    <property type="protein sequence ID" value="PFE17827.1"/>
    <property type="molecule type" value="Genomic_DNA"/>
</dbReference>
<feature type="transmembrane region" description="Helical" evidence="1">
    <location>
        <begin position="6"/>
        <end position="24"/>
    </location>
</feature>
<evidence type="ECO:0000313" key="2">
    <source>
        <dbReference type="EMBL" id="PFE17827.1"/>
    </source>
</evidence>
<sequence length="70" mass="8325">MTSIVAVFYPLLVNEIISAIFLIYQRNYNYIGDFLDISTYRQKLTVLEEAIPKLHWDSPTSYMQIKRNHK</sequence>
<proteinExistence type="predicted"/>
<name>A0A2A9A3P8_BACCE</name>
<accession>A0A2A9A3P8</accession>
<dbReference type="AlphaFoldDB" id="A0A2A9A3P8"/>
<organism evidence="2 3">
    <name type="scientific">Bacillus cereus</name>
    <dbReference type="NCBI Taxonomy" id="1396"/>
    <lineage>
        <taxon>Bacteria</taxon>
        <taxon>Bacillati</taxon>
        <taxon>Bacillota</taxon>
        <taxon>Bacilli</taxon>
        <taxon>Bacillales</taxon>
        <taxon>Bacillaceae</taxon>
        <taxon>Bacillus</taxon>
        <taxon>Bacillus cereus group</taxon>
    </lineage>
</organism>
<reference evidence="2 3" key="1">
    <citation type="submission" date="2017-09" db="EMBL/GenBank/DDBJ databases">
        <title>Large-scale bioinformatics analysis of Bacillus genomes uncovers conserved roles of natural products in bacterial physiology.</title>
        <authorList>
            <consortium name="Agbiome Team Llc"/>
            <person name="Bleich R.M."/>
            <person name="Grubbs K.J."/>
            <person name="Santa Maria K.C."/>
            <person name="Allen S.E."/>
            <person name="Farag S."/>
            <person name="Shank E.A."/>
            <person name="Bowers A."/>
        </authorList>
    </citation>
    <scope>NUCLEOTIDE SEQUENCE [LARGE SCALE GENOMIC DNA]</scope>
    <source>
        <strain evidence="2 3">AFS022681</strain>
    </source>
</reference>
<keyword evidence="1" id="KW-1133">Transmembrane helix</keyword>
<evidence type="ECO:0000313" key="3">
    <source>
        <dbReference type="Proteomes" id="UP000220032"/>
    </source>
</evidence>
<keyword evidence="1" id="KW-0472">Membrane</keyword>
<dbReference type="Proteomes" id="UP000220032">
    <property type="component" value="Unassembled WGS sequence"/>
</dbReference>
<protein>
    <submittedName>
        <fullName evidence="2">Uncharacterized protein</fullName>
    </submittedName>
</protein>
<keyword evidence="1" id="KW-0812">Transmembrane</keyword>
<dbReference type="RefSeq" id="WP_088096752.1">
    <property type="nucleotide sequence ID" value="NZ_FMJG01000027.1"/>
</dbReference>